<reference evidence="2" key="1">
    <citation type="submission" date="2020-02" db="EMBL/GenBank/DDBJ databases">
        <authorList>
            <person name="Meier V. D."/>
        </authorList>
    </citation>
    <scope>NUCLEOTIDE SEQUENCE</scope>
    <source>
        <strain evidence="2">AVDCRST_MAG19</strain>
    </source>
</reference>
<accession>A0A6J4VU70</accession>
<organism evidence="2">
    <name type="scientific">uncultured Thermomicrobiales bacterium</name>
    <dbReference type="NCBI Taxonomy" id="1645740"/>
    <lineage>
        <taxon>Bacteria</taxon>
        <taxon>Pseudomonadati</taxon>
        <taxon>Thermomicrobiota</taxon>
        <taxon>Thermomicrobia</taxon>
        <taxon>Thermomicrobiales</taxon>
        <taxon>environmental samples</taxon>
    </lineage>
</organism>
<dbReference type="EMBL" id="CADCWL010000265">
    <property type="protein sequence ID" value="CAA9587012.1"/>
    <property type="molecule type" value="Genomic_DNA"/>
</dbReference>
<protein>
    <submittedName>
        <fullName evidence="2">Uncharacterized protein</fullName>
    </submittedName>
</protein>
<proteinExistence type="predicted"/>
<name>A0A6J4VU70_9BACT</name>
<sequence>GGDRGLRDAVGRRRRPHGARVPAARAGGGAAWEGGEAM</sequence>
<evidence type="ECO:0000256" key="1">
    <source>
        <dbReference type="SAM" id="MobiDB-lite"/>
    </source>
</evidence>
<feature type="compositionally biased region" description="Basic and acidic residues" evidence="1">
    <location>
        <begin position="1"/>
        <end position="11"/>
    </location>
</feature>
<evidence type="ECO:0000313" key="2">
    <source>
        <dbReference type="EMBL" id="CAA9587012.1"/>
    </source>
</evidence>
<dbReference type="AlphaFoldDB" id="A0A6J4VU70"/>
<feature type="region of interest" description="Disordered" evidence="1">
    <location>
        <begin position="1"/>
        <end position="38"/>
    </location>
</feature>
<feature type="non-terminal residue" evidence="2">
    <location>
        <position position="38"/>
    </location>
</feature>
<gene>
    <name evidence="2" type="ORF">AVDCRST_MAG19-5005</name>
</gene>
<feature type="compositionally biased region" description="Gly residues" evidence="1">
    <location>
        <begin position="26"/>
        <end position="38"/>
    </location>
</feature>
<feature type="non-terminal residue" evidence="2">
    <location>
        <position position="1"/>
    </location>
</feature>